<keyword evidence="7" id="KW-1185">Reference proteome</keyword>
<reference evidence="7" key="1">
    <citation type="journal article" date="2019" name="Int. J. Syst. Evol. Microbiol.">
        <title>The Global Catalogue of Microorganisms (GCM) 10K type strain sequencing project: providing services to taxonomists for standard genome sequencing and annotation.</title>
        <authorList>
            <consortium name="The Broad Institute Genomics Platform"/>
            <consortium name="The Broad Institute Genome Sequencing Center for Infectious Disease"/>
            <person name="Wu L."/>
            <person name="Ma J."/>
        </authorList>
    </citation>
    <scope>NUCLEOTIDE SEQUENCE [LARGE SCALE GENOMIC DNA]</scope>
    <source>
        <strain evidence="7">NBRC 108565</strain>
    </source>
</reference>
<keyword evidence="2" id="KW-0328">Glycosyltransferase</keyword>
<proteinExistence type="predicted"/>
<evidence type="ECO:0000313" key="6">
    <source>
        <dbReference type="EMBL" id="BDZ42496.1"/>
    </source>
</evidence>
<organism evidence="6 7">
    <name type="scientific">Paraoerskovia sediminicola</name>
    <dbReference type="NCBI Taxonomy" id="1138587"/>
    <lineage>
        <taxon>Bacteria</taxon>
        <taxon>Bacillati</taxon>
        <taxon>Actinomycetota</taxon>
        <taxon>Actinomycetes</taxon>
        <taxon>Micrococcales</taxon>
        <taxon>Cellulomonadaceae</taxon>
        <taxon>Paraoerskovia</taxon>
    </lineage>
</organism>
<dbReference type="InterPro" id="IPR050194">
    <property type="entry name" value="Glycosyltransferase_grp1"/>
</dbReference>
<protein>
    <recommendedName>
        <fullName evidence="1">D-inositol 3-phosphate glycosyltransferase</fullName>
    </recommendedName>
</protein>
<dbReference type="GO" id="GO:0016740">
    <property type="term" value="F:transferase activity"/>
    <property type="evidence" value="ECO:0007669"/>
    <property type="project" value="UniProtKB-KW"/>
</dbReference>
<gene>
    <name evidence="6" type="ORF">GCM10025865_17950</name>
</gene>
<accession>A0ABM8G2Z6</accession>
<dbReference type="InterPro" id="IPR028098">
    <property type="entry name" value="Glyco_trans_4-like_N"/>
</dbReference>
<dbReference type="Gene3D" id="3.40.50.2000">
    <property type="entry name" value="Glycogen Phosphorylase B"/>
    <property type="match status" value="2"/>
</dbReference>
<dbReference type="InterPro" id="IPR001296">
    <property type="entry name" value="Glyco_trans_1"/>
</dbReference>
<dbReference type="PANTHER" id="PTHR45947">
    <property type="entry name" value="SULFOQUINOVOSYL TRANSFERASE SQD2"/>
    <property type="match status" value="1"/>
</dbReference>
<sequence length="386" mass="41356">MRVAIITESFLPHVNGVTNSVLRVLEHVREAGDQALVIAPVPDGAAPPIVAGAPVVGVGSIRLPGYPDVRVSTATRAQIEKTLGAFEADVVHLASPFVLGHRGILAAEQLGLPTVAVYQTEVPGYAAAYRARHLEPLLWRRVRAIHGRATVNLAPSSATLAHLADRGIPRLRLWGRGVDTERFHPRHRDEAWRARVAGPHYRPGDVLVGYVGRLAAEKEVERLAVLTDLPGVHVVVVGDGPERHALRRTLPRAHFTGLLTGHDLAVAMAGLDVFVHPGEHETFGQALQEAHASGVPVVAAAAGGPIDIVRPSHTGWLYRPGDTEQMRAAVVDLAGDARKRRAFGDAARASTLGRTWRRLGDELMSHYRDAIALHEAGTLPTRGAGA</sequence>
<evidence type="ECO:0000256" key="1">
    <source>
        <dbReference type="ARBA" id="ARBA00021292"/>
    </source>
</evidence>
<keyword evidence="3 6" id="KW-0808">Transferase</keyword>
<evidence type="ECO:0000259" key="4">
    <source>
        <dbReference type="Pfam" id="PF00534"/>
    </source>
</evidence>
<feature type="domain" description="Glycosyltransferase subfamily 4-like N-terminal" evidence="5">
    <location>
        <begin position="14"/>
        <end position="182"/>
    </location>
</feature>
<dbReference type="Proteomes" id="UP001321475">
    <property type="component" value="Chromosome"/>
</dbReference>
<dbReference type="SUPFAM" id="SSF53756">
    <property type="entry name" value="UDP-Glycosyltransferase/glycogen phosphorylase"/>
    <property type="match status" value="1"/>
</dbReference>
<dbReference type="EMBL" id="AP027729">
    <property type="protein sequence ID" value="BDZ42496.1"/>
    <property type="molecule type" value="Genomic_DNA"/>
</dbReference>
<evidence type="ECO:0000256" key="2">
    <source>
        <dbReference type="ARBA" id="ARBA00022676"/>
    </source>
</evidence>
<dbReference type="Pfam" id="PF00534">
    <property type="entry name" value="Glycos_transf_1"/>
    <property type="match status" value="1"/>
</dbReference>
<dbReference type="RefSeq" id="WP_286216971.1">
    <property type="nucleotide sequence ID" value="NZ_AP027729.1"/>
</dbReference>
<dbReference type="CDD" id="cd03814">
    <property type="entry name" value="GT4-like"/>
    <property type="match status" value="1"/>
</dbReference>
<dbReference type="Pfam" id="PF13439">
    <property type="entry name" value="Glyco_transf_4"/>
    <property type="match status" value="1"/>
</dbReference>
<name>A0ABM8G2Z6_9CELL</name>
<evidence type="ECO:0000313" key="7">
    <source>
        <dbReference type="Proteomes" id="UP001321475"/>
    </source>
</evidence>
<dbReference type="PANTHER" id="PTHR45947:SF3">
    <property type="entry name" value="SULFOQUINOVOSYL TRANSFERASE SQD2"/>
    <property type="match status" value="1"/>
</dbReference>
<feature type="domain" description="Glycosyl transferase family 1" evidence="4">
    <location>
        <begin position="204"/>
        <end position="348"/>
    </location>
</feature>
<evidence type="ECO:0000256" key="3">
    <source>
        <dbReference type="ARBA" id="ARBA00022679"/>
    </source>
</evidence>
<evidence type="ECO:0000259" key="5">
    <source>
        <dbReference type="Pfam" id="PF13439"/>
    </source>
</evidence>